<keyword evidence="3" id="KW-1185">Reference proteome</keyword>
<gene>
    <name evidence="2" type="ORF">AGRI_13780</name>
</gene>
<keyword evidence="1" id="KW-0732">Signal</keyword>
<evidence type="ECO:0000313" key="2">
    <source>
        <dbReference type="EMBL" id="EIW87595.1"/>
    </source>
</evidence>
<name>I9DNM2_9ALTE</name>
<dbReference type="InterPro" id="IPR029045">
    <property type="entry name" value="ClpP/crotonase-like_dom_sf"/>
</dbReference>
<dbReference type="Gene3D" id="3.90.226.10">
    <property type="entry name" value="2-enoyl-CoA Hydratase, Chain A, domain 1"/>
    <property type="match status" value="1"/>
</dbReference>
<dbReference type="AlphaFoldDB" id="I9DNM2"/>
<comment type="caution">
    <text evidence="2">The sequence shown here is derived from an EMBL/GenBank/DDBJ whole genome shotgun (WGS) entry which is preliminary data.</text>
</comment>
<feature type="signal peptide" evidence="1">
    <location>
        <begin position="1"/>
        <end position="21"/>
    </location>
</feature>
<protein>
    <recommendedName>
        <fullName evidence="4">Lipoprotein</fullName>
    </recommendedName>
</protein>
<accession>I9DNM2</accession>
<dbReference type="Proteomes" id="UP000035062">
    <property type="component" value="Unassembled WGS sequence"/>
</dbReference>
<evidence type="ECO:0000256" key="1">
    <source>
        <dbReference type="SAM" id="SignalP"/>
    </source>
</evidence>
<dbReference type="RefSeq" id="WP_008985528.1">
    <property type="nucleotide sequence ID" value="NZ_AKKU01000026.1"/>
</dbReference>
<dbReference type="SUPFAM" id="SSF52096">
    <property type="entry name" value="ClpP/crotonase"/>
    <property type="match status" value="1"/>
</dbReference>
<proteinExistence type="predicted"/>
<evidence type="ECO:0000313" key="3">
    <source>
        <dbReference type="Proteomes" id="UP000035062"/>
    </source>
</evidence>
<dbReference type="PATRIC" id="fig|1195246.3.peg.2740"/>
<dbReference type="EMBL" id="AKKU01000026">
    <property type="protein sequence ID" value="EIW87595.1"/>
    <property type="molecule type" value="Genomic_DNA"/>
</dbReference>
<reference evidence="2 3" key="1">
    <citation type="journal article" date="2012" name="J. Bacteriol.">
        <title>Genome Sequence of Pectin-Degrading Alishewanella agri, Isolated from Landfill Soil.</title>
        <authorList>
            <person name="Kim J."/>
            <person name="Jung J."/>
            <person name="Sung J.S."/>
            <person name="Chun J."/>
            <person name="Park W."/>
        </authorList>
    </citation>
    <scope>NUCLEOTIDE SEQUENCE [LARGE SCALE GENOMIC DNA]</scope>
    <source>
        <strain evidence="2 3">BL06</strain>
    </source>
</reference>
<dbReference type="PROSITE" id="PS51257">
    <property type="entry name" value="PROKAR_LIPOPROTEIN"/>
    <property type="match status" value="1"/>
</dbReference>
<dbReference type="eggNOG" id="COG3904">
    <property type="taxonomic scope" value="Bacteria"/>
</dbReference>
<sequence>MKIVVLLFSVLVVGCTSVNNAGGNNQNPETFVGIENGNLVYRGGITETSNNAIFALFNDAEVKPSRLLITSQGGEIGAGLDLGQWVKDNGLDVEVERVCASSCANYIFPAANKKYLRKDSVLLWHGSAWQADWSVDDKNRQTFDEYLTGMRKQETEFYASIGVDNLLANYGQSKFSSLDFAQNLFGKGTVGYDYSIADMERFGLKNIILIDGEWDWRKYRPKSADRVKRINVDEGFEFKLRRFEI</sequence>
<evidence type="ECO:0008006" key="4">
    <source>
        <dbReference type="Google" id="ProtNLM"/>
    </source>
</evidence>
<organism evidence="2 3">
    <name type="scientific">Alishewanella agri BL06</name>
    <dbReference type="NCBI Taxonomy" id="1195246"/>
    <lineage>
        <taxon>Bacteria</taxon>
        <taxon>Pseudomonadati</taxon>
        <taxon>Pseudomonadota</taxon>
        <taxon>Gammaproteobacteria</taxon>
        <taxon>Alteromonadales</taxon>
        <taxon>Alteromonadaceae</taxon>
        <taxon>Alishewanella</taxon>
    </lineage>
</organism>
<feature type="chain" id="PRO_5003720283" description="Lipoprotein" evidence="1">
    <location>
        <begin position="22"/>
        <end position="245"/>
    </location>
</feature>